<gene>
    <name evidence="1" type="ORF">BCR37DRAFT_376843</name>
</gene>
<dbReference type="SUPFAM" id="SSF54197">
    <property type="entry name" value="HIT-like"/>
    <property type="match status" value="1"/>
</dbReference>
<evidence type="ECO:0008006" key="3">
    <source>
        <dbReference type="Google" id="ProtNLM"/>
    </source>
</evidence>
<sequence length="210" mass="23707">MLPRSTRKKTSNAYQELQSHLTVLLDLERCCNMCSSQSPSFSASAETLDPKHFQELLSSPTTMTLSSSRTSCVSLHRAIVFVLTFSPKSMFHLLLIPRDRAILDLHPFEALSTDLLDKTRIYIESLKPLFEKELIRLHNGARSNGLPWADYLKIGVHAVPSMSHVHVHIMTRDYSTTWLKTKKHYNSFAGYGSSCLFCTQADIAATFLSI</sequence>
<protein>
    <recommendedName>
        <fullName evidence="3">HIT-like domain-containing protein</fullName>
    </recommendedName>
</protein>
<dbReference type="Gene3D" id="3.30.428.10">
    <property type="entry name" value="HIT-like"/>
    <property type="match status" value="1"/>
</dbReference>
<organism evidence="1 2">
    <name type="scientific">Protomyces lactucae-debilis</name>
    <dbReference type="NCBI Taxonomy" id="2754530"/>
    <lineage>
        <taxon>Eukaryota</taxon>
        <taxon>Fungi</taxon>
        <taxon>Dikarya</taxon>
        <taxon>Ascomycota</taxon>
        <taxon>Taphrinomycotina</taxon>
        <taxon>Taphrinomycetes</taxon>
        <taxon>Taphrinales</taxon>
        <taxon>Protomycetaceae</taxon>
        <taxon>Protomyces</taxon>
    </lineage>
</organism>
<reference evidence="1 2" key="1">
    <citation type="submission" date="2016-07" db="EMBL/GenBank/DDBJ databases">
        <title>Pervasive Adenine N6-methylation of Active Genes in Fungi.</title>
        <authorList>
            <consortium name="DOE Joint Genome Institute"/>
            <person name="Mondo S.J."/>
            <person name="Dannebaum R.O."/>
            <person name="Kuo R.C."/>
            <person name="Labutti K."/>
            <person name="Haridas S."/>
            <person name="Kuo A."/>
            <person name="Salamov A."/>
            <person name="Ahrendt S.R."/>
            <person name="Lipzen A."/>
            <person name="Sullivan W."/>
            <person name="Andreopoulos W.B."/>
            <person name="Clum A."/>
            <person name="Lindquist E."/>
            <person name="Daum C."/>
            <person name="Ramamoorthy G.K."/>
            <person name="Gryganskyi A."/>
            <person name="Culley D."/>
            <person name="Magnuson J.K."/>
            <person name="James T.Y."/>
            <person name="O'Malley M.A."/>
            <person name="Stajich J.E."/>
            <person name="Spatafora J.W."/>
            <person name="Visel A."/>
            <person name="Grigoriev I.V."/>
        </authorList>
    </citation>
    <scope>NUCLEOTIDE SEQUENCE [LARGE SCALE GENOMIC DNA]</scope>
    <source>
        <strain evidence="1 2">12-1054</strain>
    </source>
</reference>
<dbReference type="Proteomes" id="UP000193685">
    <property type="component" value="Unassembled WGS sequence"/>
</dbReference>
<dbReference type="InterPro" id="IPR036265">
    <property type="entry name" value="HIT-like_sf"/>
</dbReference>
<dbReference type="PANTHER" id="PTHR12486:SF4">
    <property type="entry name" value="APRATAXIN"/>
    <property type="match status" value="1"/>
</dbReference>
<name>A0A1Y2FQJ8_PROLT</name>
<dbReference type="GO" id="GO:0030983">
    <property type="term" value="F:mismatched DNA binding"/>
    <property type="evidence" value="ECO:0007669"/>
    <property type="project" value="TreeGrafter"/>
</dbReference>
<comment type="caution">
    <text evidence="1">The sequence shown here is derived from an EMBL/GenBank/DDBJ whole genome shotgun (WGS) entry which is preliminary data.</text>
</comment>
<keyword evidence="2" id="KW-1185">Reference proteome</keyword>
<dbReference type="GO" id="GO:0033699">
    <property type="term" value="F:DNA 5'-adenosine monophosphate hydrolase activity"/>
    <property type="evidence" value="ECO:0007669"/>
    <property type="project" value="TreeGrafter"/>
</dbReference>
<dbReference type="OrthoDB" id="3512845at2759"/>
<dbReference type="STRING" id="56484.A0A1Y2FQJ8"/>
<dbReference type="RefSeq" id="XP_040727464.1">
    <property type="nucleotide sequence ID" value="XM_040868681.1"/>
</dbReference>
<evidence type="ECO:0000313" key="2">
    <source>
        <dbReference type="Proteomes" id="UP000193685"/>
    </source>
</evidence>
<dbReference type="Pfam" id="PF11969">
    <property type="entry name" value="DcpS_C"/>
    <property type="match status" value="1"/>
</dbReference>
<dbReference type="EMBL" id="MCFI01000003">
    <property type="protein sequence ID" value="ORY86282.1"/>
    <property type="molecule type" value="Genomic_DNA"/>
</dbReference>
<proteinExistence type="predicted"/>
<dbReference type="GO" id="GO:0003725">
    <property type="term" value="F:double-stranded RNA binding"/>
    <property type="evidence" value="ECO:0007669"/>
    <property type="project" value="TreeGrafter"/>
</dbReference>
<dbReference type="GO" id="GO:0003697">
    <property type="term" value="F:single-stranded DNA binding"/>
    <property type="evidence" value="ECO:0007669"/>
    <property type="project" value="TreeGrafter"/>
</dbReference>
<dbReference type="AlphaFoldDB" id="A0A1Y2FQJ8"/>
<dbReference type="PANTHER" id="PTHR12486">
    <property type="entry name" value="APRATAXIN-RELATED"/>
    <property type="match status" value="1"/>
</dbReference>
<dbReference type="GeneID" id="63785280"/>
<accession>A0A1Y2FQJ8</accession>
<dbReference type="GO" id="GO:0005634">
    <property type="term" value="C:nucleus"/>
    <property type="evidence" value="ECO:0007669"/>
    <property type="project" value="TreeGrafter"/>
</dbReference>
<dbReference type="GO" id="GO:0000012">
    <property type="term" value="P:single strand break repair"/>
    <property type="evidence" value="ECO:0007669"/>
    <property type="project" value="TreeGrafter"/>
</dbReference>
<evidence type="ECO:0000313" key="1">
    <source>
        <dbReference type="EMBL" id="ORY86282.1"/>
    </source>
</evidence>
<dbReference type="GO" id="GO:1990165">
    <property type="term" value="F:single-strand break-containing DNA binding"/>
    <property type="evidence" value="ECO:0007669"/>
    <property type="project" value="TreeGrafter"/>
</dbReference>